<proteinExistence type="predicted"/>
<evidence type="ECO:0000313" key="1">
    <source>
        <dbReference type="EMBL" id="KAI0057214.1"/>
    </source>
</evidence>
<name>A0ACB8SL18_9AGAM</name>
<gene>
    <name evidence="1" type="ORF">BV25DRAFT_1920316</name>
</gene>
<reference evidence="1" key="1">
    <citation type="submission" date="2021-03" db="EMBL/GenBank/DDBJ databases">
        <authorList>
            <consortium name="DOE Joint Genome Institute"/>
            <person name="Ahrendt S."/>
            <person name="Looney B.P."/>
            <person name="Miyauchi S."/>
            <person name="Morin E."/>
            <person name="Drula E."/>
            <person name="Courty P.E."/>
            <person name="Chicoki N."/>
            <person name="Fauchery L."/>
            <person name="Kohler A."/>
            <person name="Kuo A."/>
            <person name="Labutti K."/>
            <person name="Pangilinan J."/>
            <person name="Lipzen A."/>
            <person name="Riley R."/>
            <person name="Andreopoulos W."/>
            <person name="He G."/>
            <person name="Johnson J."/>
            <person name="Barry K.W."/>
            <person name="Grigoriev I.V."/>
            <person name="Nagy L."/>
            <person name="Hibbett D."/>
            <person name="Henrissat B."/>
            <person name="Matheny P.B."/>
            <person name="Labbe J."/>
            <person name="Martin F."/>
        </authorList>
    </citation>
    <scope>NUCLEOTIDE SEQUENCE</scope>
    <source>
        <strain evidence="1">HHB10654</strain>
    </source>
</reference>
<sequence length="196" mass="21144">MSGGDAAESFRAGAAQFNRGARVPLNDARGEQYQHQQPGQGYNPSYQQDNGALHPPSAHYAPKYPPGSPHVHWPGPGNTHNYQFQYTDPYRQQSVYHPPPAAVPNVYSPAAPPYPPPAPRASVDTSYPVCFEASWANASVGGSHEHAAALEAKDSEIARLIKERDACQKERDTLQKLISDLAAAFTAILPFLNGGA</sequence>
<evidence type="ECO:0000313" key="2">
    <source>
        <dbReference type="Proteomes" id="UP000814140"/>
    </source>
</evidence>
<dbReference type="Proteomes" id="UP000814140">
    <property type="component" value="Unassembled WGS sequence"/>
</dbReference>
<dbReference type="EMBL" id="MU277250">
    <property type="protein sequence ID" value="KAI0057214.1"/>
    <property type="molecule type" value="Genomic_DNA"/>
</dbReference>
<comment type="caution">
    <text evidence="1">The sequence shown here is derived from an EMBL/GenBank/DDBJ whole genome shotgun (WGS) entry which is preliminary data.</text>
</comment>
<keyword evidence="2" id="KW-1185">Reference proteome</keyword>
<reference evidence="1" key="2">
    <citation type="journal article" date="2022" name="New Phytol.">
        <title>Evolutionary transition to the ectomycorrhizal habit in the genomes of a hyperdiverse lineage of mushroom-forming fungi.</title>
        <authorList>
            <person name="Looney B."/>
            <person name="Miyauchi S."/>
            <person name="Morin E."/>
            <person name="Drula E."/>
            <person name="Courty P.E."/>
            <person name="Kohler A."/>
            <person name="Kuo A."/>
            <person name="LaButti K."/>
            <person name="Pangilinan J."/>
            <person name="Lipzen A."/>
            <person name="Riley R."/>
            <person name="Andreopoulos W."/>
            <person name="He G."/>
            <person name="Johnson J."/>
            <person name="Nolan M."/>
            <person name="Tritt A."/>
            <person name="Barry K.W."/>
            <person name="Grigoriev I.V."/>
            <person name="Nagy L.G."/>
            <person name="Hibbett D."/>
            <person name="Henrissat B."/>
            <person name="Matheny P.B."/>
            <person name="Labbe J."/>
            <person name="Martin F.M."/>
        </authorList>
    </citation>
    <scope>NUCLEOTIDE SEQUENCE</scope>
    <source>
        <strain evidence="1">HHB10654</strain>
    </source>
</reference>
<protein>
    <submittedName>
        <fullName evidence="1">Uncharacterized protein</fullName>
    </submittedName>
</protein>
<accession>A0ACB8SL18</accession>
<organism evidence="1 2">
    <name type="scientific">Artomyces pyxidatus</name>
    <dbReference type="NCBI Taxonomy" id="48021"/>
    <lineage>
        <taxon>Eukaryota</taxon>
        <taxon>Fungi</taxon>
        <taxon>Dikarya</taxon>
        <taxon>Basidiomycota</taxon>
        <taxon>Agaricomycotina</taxon>
        <taxon>Agaricomycetes</taxon>
        <taxon>Russulales</taxon>
        <taxon>Auriscalpiaceae</taxon>
        <taxon>Artomyces</taxon>
    </lineage>
</organism>